<dbReference type="Proteomes" id="UP000792671">
    <property type="component" value="Genome"/>
</dbReference>
<dbReference type="KEGG" id="vg:15613867"/>
<dbReference type="EMBL" id="HF679134">
    <property type="protein sequence ID" value="CCU56443.1"/>
    <property type="molecule type" value="Genomic_DNA"/>
</dbReference>
<dbReference type="RefSeq" id="YP_008003762.1">
    <property type="nucleotide sequence ID" value="NC_021246.1"/>
</dbReference>
<keyword evidence="2" id="KW-1185">Reference proteome</keyword>
<accession>A0A916KQC8</accession>
<protein>
    <submittedName>
        <fullName evidence="1">Uncharacterized protein</fullName>
    </submittedName>
</protein>
<evidence type="ECO:0000313" key="1">
    <source>
        <dbReference type="EMBL" id="CCU56443.1"/>
    </source>
</evidence>
<reference evidence="1 2" key="1">
    <citation type="journal article" date="2013" name="J. Virol.">
        <title>New Insights into the Evolution of Entomopoxvirinae from the Complete Genome Sequences of Four Entomopoxviruses Infecting Adoxophyes honmai, Choristoneura biennis, Choristoneura rosaceana, and Mythimna separata.</title>
        <authorList>
            <person name="Theze J."/>
            <person name="Takatsuka J."/>
            <person name="Li Z."/>
            <person name="Gallais J."/>
            <person name="Doucet D."/>
            <person name="Arif B."/>
            <person name="Nakai M."/>
            <person name="Herniou E.A."/>
        </authorList>
    </citation>
    <scope>NUCLEOTIDE SEQUENCE [LARGE SCALE GENOMIC DNA]</scope>
</reference>
<evidence type="ECO:0000313" key="2">
    <source>
        <dbReference type="Proteomes" id="UP000792671"/>
    </source>
</evidence>
<proteinExistence type="predicted"/>
<organism evidence="1 2">
    <name type="scientific">Mythimna separata entomopoxvirus 'L'</name>
    <dbReference type="NCBI Taxonomy" id="1293572"/>
    <lineage>
        <taxon>Viruses</taxon>
        <taxon>Varidnaviria</taxon>
        <taxon>Bamfordvirae</taxon>
        <taxon>Nucleocytoviricota</taxon>
        <taxon>Pokkesviricetes</taxon>
        <taxon>Chitovirales</taxon>
        <taxon>Poxviridae</taxon>
        <taxon>Entomopoxvirinae</taxon>
        <taxon>Betaentomopoxvirus</taxon>
        <taxon>Betaentomopoxvirus mseparata</taxon>
        <taxon>Mythimna separata entomopoxvirus</taxon>
    </lineage>
</organism>
<dbReference type="GeneID" id="15613867"/>
<name>A0A916KQC8_9POXV</name>
<sequence>MDKLNKFKELLSEYIENDLYMSDAKINNVELHTSLNDDFEYFCLILRISNRKFTWEKLPYPDQQNIQFVLDRFQKYNINNFKLFNCEVLYKLNYDDIEGLWVVKYKFIEDYSNVDNSSDNIYENTLEDKDAIEEDKSNEILNINTNIENNFVDVTQPQKIVENGDVVLDDVKRSKKNIKKINILIYQINIVRKIKFTHEKK</sequence>
<dbReference type="OrthoDB" id="23055at10239"/>
<gene>
    <name evidence="1" type="ORF">MYSEV_245</name>
</gene>